<dbReference type="GO" id="GO:0003700">
    <property type="term" value="F:DNA-binding transcription factor activity"/>
    <property type="evidence" value="ECO:0007669"/>
    <property type="project" value="InterPro"/>
</dbReference>
<dbReference type="GO" id="GO:0045893">
    <property type="term" value="P:positive regulation of DNA-templated transcription"/>
    <property type="evidence" value="ECO:0007669"/>
    <property type="project" value="InterPro"/>
</dbReference>
<dbReference type="RefSeq" id="XP_019705831.1">
    <property type="nucleotide sequence ID" value="XM_019850272.2"/>
</dbReference>
<feature type="compositionally biased region" description="Basic and acidic residues" evidence="8">
    <location>
        <begin position="172"/>
        <end position="186"/>
    </location>
</feature>
<dbReference type="GO" id="GO:0005634">
    <property type="term" value="C:nucleus"/>
    <property type="evidence" value="ECO:0007669"/>
    <property type="project" value="UniProtKB-SubCell"/>
</dbReference>
<dbReference type="InterPro" id="IPR006447">
    <property type="entry name" value="Myb_dom_plants"/>
</dbReference>
<organism evidence="14">
    <name type="scientific">Elaeis guineensis var. tenera</name>
    <name type="common">Oil palm</name>
    <dbReference type="NCBI Taxonomy" id="51953"/>
    <lineage>
        <taxon>Eukaryota</taxon>
        <taxon>Viridiplantae</taxon>
        <taxon>Streptophyta</taxon>
        <taxon>Embryophyta</taxon>
        <taxon>Tracheophyta</taxon>
        <taxon>Spermatophyta</taxon>
        <taxon>Magnoliopsida</taxon>
        <taxon>Liliopsida</taxon>
        <taxon>Arecaceae</taxon>
        <taxon>Arecoideae</taxon>
        <taxon>Cocoseae</taxon>
        <taxon>Elaeidinae</taxon>
        <taxon>Elaeis</taxon>
    </lineage>
</organism>
<gene>
    <name evidence="12 13 14" type="primary">LOC105043831</name>
</gene>
<feature type="compositionally biased region" description="Polar residues" evidence="8">
    <location>
        <begin position="322"/>
        <end position="331"/>
    </location>
</feature>
<evidence type="ECO:0000256" key="7">
    <source>
        <dbReference type="PROSITE-ProRule" id="PRU00169"/>
    </source>
</evidence>
<keyword evidence="2" id="KW-0805">Transcription regulation</keyword>
<dbReference type="PROSITE" id="PS50110">
    <property type="entry name" value="RESPONSE_REGULATORY"/>
    <property type="match status" value="1"/>
</dbReference>
<feature type="domain" description="Response regulatory" evidence="9">
    <location>
        <begin position="19"/>
        <end position="132"/>
    </location>
</feature>
<evidence type="ECO:0000313" key="14">
    <source>
        <dbReference type="RefSeq" id="XP_019705831.1"/>
    </source>
</evidence>
<dbReference type="Pfam" id="PF00249">
    <property type="entry name" value="Myb_DNA-binding"/>
    <property type="match status" value="1"/>
</dbReference>
<dbReference type="OrthoDB" id="1907052at2759"/>
<dbReference type="InterPro" id="IPR009057">
    <property type="entry name" value="Homeodomain-like_sf"/>
</dbReference>
<dbReference type="Gene3D" id="3.40.50.2300">
    <property type="match status" value="1"/>
</dbReference>
<evidence type="ECO:0000256" key="8">
    <source>
        <dbReference type="SAM" id="MobiDB-lite"/>
    </source>
</evidence>
<dbReference type="RefSeq" id="XP_010919851.1">
    <property type="nucleotide sequence ID" value="XM_010921549.3"/>
</dbReference>
<dbReference type="RefSeq" id="XP_010919850.1">
    <property type="nucleotide sequence ID" value="XM_010921548.3"/>
</dbReference>
<dbReference type="InterPro" id="IPR001789">
    <property type="entry name" value="Sig_transdc_resp-reg_receiver"/>
</dbReference>
<dbReference type="InterPro" id="IPR011006">
    <property type="entry name" value="CheY-like_superfamily"/>
</dbReference>
<evidence type="ECO:0000256" key="3">
    <source>
        <dbReference type="ARBA" id="ARBA00023125"/>
    </source>
</evidence>
<comment type="caution">
    <text evidence="7">Lacks conserved residue(s) required for the propagation of feature annotation.</text>
</comment>
<proteinExistence type="predicted"/>
<dbReference type="NCBIfam" id="TIGR01557">
    <property type="entry name" value="myb_SHAQKYF"/>
    <property type="match status" value="1"/>
</dbReference>
<evidence type="ECO:0000256" key="4">
    <source>
        <dbReference type="ARBA" id="ARBA00023163"/>
    </source>
</evidence>
<evidence type="ECO:0000313" key="12">
    <source>
        <dbReference type="RefSeq" id="XP_010919850.1"/>
    </source>
</evidence>
<evidence type="ECO:0000313" key="11">
    <source>
        <dbReference type="Proteomes" id="UP000504607"/>
    </source>
</evidence>
<dbReference type="GO" id="GO:0000160">
    <property type="term" value="P:phosphorelay signal transduction system"/>
    <property type="evidence" value="ECO:0007669"/>
    <property type="project" value="InterPro"/>
</dbReference>
<accession>A0A6J0PI80</accession>
<dbReference type="SUPFAM" id="SSF52172">
    <property type="entry name" value="CheY-like"/>
    <property type="match status" value="1"/>
</dbReference>
<feature type="region of interest" description="Disordered" evidence="8">
    <location>
        <begin position="258"/>
        <end position="337"/>
    </location>
</feature>
<dbReference type="PROSITE" id="PS51294">
    <property type="entry name" value="HTH_MYB"/>
    <property type="match status" value="1"/>
</dbReference>
<dbReference type="GeneID" id="105043831"/>
<evidence type="ECO:0000259" key="10">
    <source>
        <dbReference type="PROSITE" id="PS51294"/>
    </source>
</evidence>
<dbReference type="FunFam" id="1.10.10.60:FF:000007">
    <property type="entry name" value="Two-component response regulator"/>
    <property type="match status" value="1"/>
</dbReference>
<feature type="compositionally biased region" description="Polar residues" evidence="8">
    <location>
        <begin position="297"/>
        <end position="310"/>
    </location>
</feature>
<keyword evidence="11" id="KW-1185">Reference proteome</keyword>
<evidence type="ECO:0000259" key="9">
    <source>
        <dbReference type="PROSITE" id="PS50110"/>
    </source>
</evidence>
<dbReference type="PANTHER" id="PTHR31312">
    <property type="entry name" value="TRANSCRIPTION ACTIVATOR GLK1"/>
    <property type="match status" value="1"/>
</dbReference>
<dbReference type="InterPro" id="IPR044825">
    <property type="entry name" value="GLK1/2-like"/>
</dbReference>
<dbReference type="PANTHER" id="PTHR31312:SF4">
    <property type="entry name" value="TWO-COMPONENT RESPONSE REGULATOR-LIKE APRR2"/>
    <property type="match status" value="1"/>
</dbReference>
<feature type="domain" description="HTH myb-type" evidence="10">
    <location>
        <begin position="333"/>
        <end position="392"/>
    </location>
</feature>
<keyword evidence="4" id="KW-0804">Transcription</keyword>
<dbReference type="InterPro" id="IPR001005">
    <property type="entry name" value="SANT/Myb"/>
</dbReference>
<dbReference type="FunFam" id="3.40.50.2300:FF:000206">
    <property type="entry name" value="Two-component response regulator-like APRR2"/>
    <property type="match status" value="1"/>
</dbReference>
<dbReference type="AlphaFoldDB" id="A0A6J0PI80"/>
<evidence type="ECO:0000256" key="2">
    <source>
        <dbReference type="ARBA" id="ARBA00023015"/>
    </source>
</evidence>
<dbReference type="InterPro" id="IPR017930">
    <property type="entry name" value="Myb_dom"/>
</dbReference>
<dbReference type="Proteomes" id="UP000504607">
    <property type="component" value="Chromosome 4"/>
</dbReference>
<keyword evidence="5" id="KW-0539">Nucleus</keyword>
<protein>
    <submittedName>
        <fullName evidence="12 13">Two-component response regulator-like APRR2 isoform X1</fullName>
    </submittedName>
</protein>
<dbReference type="GO" id="GO:0000976">
    <property type="term" value="F:transcription cis-regulatory region binding"/>
    <property type="evidence" value="ECO:0007669"/>
    <property type="project" value="TreeGrafter"/>
</dbReference>
<reference evidence="13 14" key="1">
    <citation type="submission" date="2022-04" db="UniProtKB">
        <authorList>
            <consortium name="RefSeq"/>
        </authorList>
    </citation>
    <scope>IDENTIFICATION</scope>
</reference>
<comment type="subcellular location">
    <subcellularLocation>
        <location evidence="1">Nucleus</location>
    </subcellularLocation>
</comment>
<dbReference type="SUPFAM" id="SSF46689">
    <property type="entry name" value="Homeodomain-like"/>
    <property type="match status" value="1"/>
</dbReference>
<dbReference type="Gene3D" id="1.10.10.60">
    <property type="entry name" value="Homeodomain-like"/>
    <property type="match status" value="1"/>
</dbReference>
<comment type="subunit">
    <text evidence="6">Binds the target DNA as a monomer.</text>
</comment>
<evidence type="ECO:0000256" key="5">
    <source>
        <dbReference type="ARBA" id="ARBA00023242"/>
    </source>
</evidence>
<evidence type="ECO:0000256" key="1">
    <source>
        <dbReference type="ARBA" id="ARBA00004123"/>
    </source>
</evidence>
<evidence type="ECO:0000313" key="13">
    <source>
        <dbReference type="RefSeq" id="XP_010919851.1"/>
    </source>
</evidence>
<evidence type="ECO:0000256" key="6">
    <source>
        <dbReference type="ARBA" id="ARBA00061767"/>
    </source>
</evidence>
<sequence>MICSADDLVAWKDFPKGLRVLLLDEHGPSAHETKLKLEAMDYIVSLYFNEQDALEAISKKDESFHVAIVEVATGNCEGSFRFLETARDLPTIVISNVRCMSTMMKCIALGAAEFLEKPLSEDKLRNIWQHVVHKAFNAGGDVLSKSLKPIKETVVSMLQLQTETAELKIEAQSEAENTEKEHENSHENTVANDRFPGPSTPQQEHGGRLQSEGDCQEKTNSSIERGCTENIKDSLEVRNCSSLESKSVEHTCTDSIAAAETEEILPSRPEEAAAEEEVNSADGSKTAECSGVKEGSLASSRLHNGDNVESTADDPKKKLVANSDSHSNGSRSNKKKMKVDWTPDLHRRFVQAVEQLGVDQAIPSKILELMKVEGLTRHNVASHLQKYRKHRRHILPKEDDRRWQQYRDLSPMGYMRKPLVAYHPYHPHCGVPLGHVYPAWAHPSYPTPAVQMWGHPGFPTWHQPPEGWPWKTHPAINADAWGCPVLPPYSHYTVPTRSLMSNGMNANGDGNRQFKDPYDLQQAEEMIDAVVKEAMSKPWLPLPLGLKPPSTDSVLAELHRRGLRIVPPAIHPPLR</sequence>
<keyword evidence="3" id="KW-0238">DNA-binding</keyword>
<name>A0A6J0PI80_ELAGV</name>
<feature type="region of interest" description="Disordered" evidence="8">
    <location>
        <begin position="172"/>
        <end position="222"/>
    </location>
</feature>
<dbReference type="KEGG" id="egu:105043831"/>